<sequence>MTTGDVKKVTGLTERTIRYYSELNLITPKRNNIGQIHLSRKDLLDLIKILNLKIVGKNLKFIGSLNLNELSIKDTSLQLDEMYNDLECVLISLNHLENSNDEDSILNALKLAHVVNDKYMMKRGYL</sequence>
<evidence type="ECO:0000313" key="3">
    <source>
        <dbReference type="Proteomes" id="UP001163707"/>
    </source>
</evidence>
<proteinExistence type="predicted"/>
<gene>
    <name evidence="2" type="ORF">OK229_06345</name>
</gene>
<name>A0A1T2Q4A3_BACCE</name>
<dbReference type="EMBL" id="CP109872">
    <property type="protein sequence ID" value="UYW71785.2"/>
    <property type="molecule type" value="Genomic_DNA"/>
</dbReference>
<dbReference type="SMART" id="SM00422">
    <property type="entry name" value="HTH_MERR"/>
    <property type="match status" value="1"/>
</dbReference>
<dbReference type="InterPro" id="IPR000551">
    <property type="entry name" value="MerR-type_HTH_dom"/>
</dbReference>
<dbReference type="Pfam" id="PF13411">
    <property type="entry name" value="MerR_1"/>
    <property type="match status" value="1"/>
</dbReference>
<dbReference type="InterPro" id="IPR009061">
    <property type="entry name" value="DNA-bd_dom_put_sf"/>
</dbReference>
<dbReference type="Proteomes" id="UP001163707">
    <property type="component" value="Chromosome"/>
</dbReference>
<dbReference type="CDD" id="cd00592">
    <property type="entry name" value="HTH_MerR-like"/>
    <property type="match status" value="1"/>
</dbReference>
<accession>A0A1T2Q4A3</accession>
<dbReference type="AlphaFoldDB" id="A0A1T2Q4A3"/>
<dbReference type="Gene3D" id="1.10.1660.10">
    <property type="match status" value="1"/>
</dbReference>
<dbReference type="RefSeq" id="WP_073536313.1">
    <property type="nucleotide sequence ID" value="NZ_CP018931.1"/>
</dbReference>
<evidence type="ECO:0000313" key="2">
    <source>
        <dbReference type="EMBL" id="UYW71785.2"/>
    </source>
</evidence>
<feature type="domain" description="HTH merR-type" evidence="1">
    <location>
        <begin position="1"/>
        <end position="31"/>
    </location>
</feature>
<organism evidence="2 3">
    <name type="scientific">Bacillus cereus</name>
    <dbReference type="NCBI Taxonomy" id="1396"/>
    <lineage>
        <taxon>Bacteria</taxon>
        <taxon>Bacillati</taxon>
        <taxon>Bacillota</taxon>
        <taxon>Bacilli</taxon>
        <taxon>Bacillales</taxon>
        <taxon>Bacillaceae</taxon>
        <taxon>Bacillus</taxon>
        <taxon>Bacillus cereus group</taxon>
    </lineage>
</organism>
<dbReference type="GO" id="GO:0003677">
    <property type="term" value="F:DNA binding"/>
    <property type="evidence" value="ECO:0007669"/>
    <property type="project" value="InterPro"/>
</dbReference>
<dbReference type="PROSITE" id="PS50937">
    <property type="entry name" value="HTH_MERR_2"/>
    <property type="match status" value="1"/>
</dbReference>
<evidence type="ECO:0000259" key="1">
    <source>
        <dbReference type="PROSITE" id="PS50937"/>
    </source>
</evidence>
<protein>
    <submittedName>
        <fullName evidence="2">MerR family transcriptional regulator</fullName>
    </submittedName>
</protein>
<dbReference type="SUPFAM" id="SSF46955">
    <property type="entry name" value="Putative DNA-binding domain"/>
    <property type="match status" value="1"/>
</dbReference>
<reference evidence="2" key="1">
    <citation type="submission" date="2023-02" db="EMBL/GenBank/DDBJ databases">
        <title>Complete Genome Sequence of Bacillus cereus sensu lato isolate BC38B from pepper closely related to the Bacillus anthracis clade.</title>
        <authorList>
            <person name="Abdelli M."/>
            <person name="Cerar Kisek T."/>
            <person name="Falaise C."/>
            <person name="Cumont A."/>
            <person name="Giraud M."/>
            <person name="Chatoux J."/>
            <person name="Rogee S."/>
            <person name="Dadvisard M."/>
            <person name="Larigauderie G."/>
            <person name="Raynaud F."/>
            <person name="Godic Torkar K."/>
            <person name="Ramisse V."/>
        </authorList>
    </citation>
    <scope>NUCLEOTIDE SEQUENCE</scope>
    <source>
        <strain evidence="2">BC38B</strain>
    </source>
</reference>
<dbReference type="GO" id="GO:0006355">
    <property type="term" value="P:regulation of DNA-templated transcription"/>
    <property type="evidence" value="ECO:0007669"/>
    <property type="project" value="InterPro"/>
</dbReference>